<dbReference type="AlphaFoldDB" id="A0A7T8KDP5"/>
<feature type="region of interest" description="Disordered" evidence="10">
    <location>
        <begin position="604"/>
        <end position="629"/>
    </location>
</feature>
<evidence type="ECO:0000256" key="4">
    <source>
        <dbReference type="ARBA" id="ARBA00022833"/>
    </source>
</evidence>
<name>A0A7T8KDP5_CALRO</name>
<evidence type="ECO:0000313" key="12">
    <source>
        <dbReference type="EMBL" id="QQP53951.1"/>
    </source>
</evidence>
<evidence type="ECO:0000256" key="6">
    <source>
        <dbReference type="ARBA" id="ARBA00023125"/>
    </source>
</evidence>
<evidence type="ECO:0000259" key="11">
    <source>
        <dbReference type="PROSITE" id="PS50808"/>
    </source>
</evidence>
<keyword evidence="3 9" id="KW-0863">Zinc-finger</keyword>
<keyword evidence="6" id="KW-0238">DNA-binding</keyword>
<dbReference type="InterPro" id="IPR008906">
    <property type="entry name" value="HATC_C_dom"/>
</dbReference>
<evidence type="ECO:0000256" key="8">
    <source>
        <dbReference type="ARBA" id="ARBA00023242"/>
    </source>
</evidence>
<dbReference type="EMBL" id="CP045893">
    <property type="protein sequence ID" value="QQP53951.1"/>
    <property type="molecule type" value="Genomic_DNA"/>
</dbReference>
<keyword evidence="7" id="KW-0804">Transcription</keyword>
<feature type="region of interest" description="Disordered" evidence="10">
    <location>
        <begin position="58"/>
        <end position="82"/>
    </location>
</feature>
<dbReference type="GO" id="GO:0046983">
    <property type="term" value="F:protein dimerization activity"/>
    <property type="evidence" value="ECO:0007669"/>
    <property type="project" value="InterPro"/>
</dbReference>
<reference evidence="13" key="1">
    <citation type="submission" date="2021-01" db="EMBL/GenBank/DDBJ databases">
        <title>Caligus Genome Assembly.</title>
        <authorList>
            <person name="Gallardo-Escarate C."/>
        </authorList>
    </citation>
    <scope>NUCLEOTIDE SEQUENCE [LARGE SCALE GENOMIC DNA]</scope>
</reference>
<keyword evidence="13" id="KW-1185">Reference proteome</keyword>
<feature type="non-terminal residue" evidence="12">
    <location>
        <position position="629"/>
    </location>
</feature>
<dbReference type="PANTHER" id="PTHR46481">
    <property type="entry name" value="ZINC FINGER BED DOMAIN-CONTAINING PROTEIN 4"/>
    <property type="match status" value="1"/>
</dbReference>
<dbReference type="PROSITE" id="PS50808">
    <property type="entry name" value="ZF_BED"/>
    <property type="match status" value="1"/>
</dbReference>
<evidence type="ECO:0000256" key="10">
    <source>
        <dbReference type="SAM" id="MobiDB-lite"/>
    </source>
</evidence>
<proteinExistence type="predicted"/>
<evidence type="ECO:0000256" key="2">
    <source>
        <dbReference type="ARBA" id="ARBA00022723"/>
    </source>
</evidence>
<evidence type="ECO:0000256" key="7">
    <source>
        <dbReference type="ARBA" id="ARBA00023163"/>
    </source>
</evidence>
<evidence type="ECO:0000256" key="1">
    <source>
        <dbReference type="ARBA" id="ARBA00004123"/>
    </source>
</evidence>
<accession>A0A7T8KDP5</accession>
<protein>
    <submittedName>
        <fullName evidence="12">Transposase</fullName>
    </submittedName>
</protein>
<keyword evidence="2" id="KW-0479">Metal-binding</keyword>
<evidence type="ECO:0000256" key="9">
    <source>
        <dbReference type="PROSITE-ProRule" id="PRU00027"/>
    </source>
</evidence>
<dbReference type="Pfam" id="PF05699">
    <property type="entry name" value="Dimer_Tnp_hAT"/>
    <property type="match status" value="1"/>
</dbReference>
<organism evidence="12 13">
    <name type="scientific">Caligus rogercresseyi</name>
    <name type="common">Sea louse</name>
    <dbReference type="NCBI Taxonomy" id="217165"/>
    <lineage>
        <taxon>Eukaryota</taxon>
        <taxon>Metazoa</taxon>
        <taxon>Ecdysozoa</taxon>
        <taxon>Arthropoda</taxon>
        <taxon>Crustacea</taxon>
        <taxon>Multicrustacea</taxon>
        <taxon>Hexanauplia</taxon>
        <taxon>Copepoda</taxon>
        <taxon>Siphonostomatoida</taxon>
        <taxon>Caligidae</taxon>
        <taxon>Caligus</taxon>
    </lineage>
</organism>
<dbReference type="SUPFAM" id="SSF53098">
    <property type="entry name" value="Ribonuclease H-like"/>
    <property type="match status" value="1"/>
</dbReference>
<dbReference type="InterPro" id="IPR052035">
    <property type="entry name" value="ZnF_BED_domain_contain"/>
</dbReference>
<keyword evidence="8" id="KW-0539">Nucleus</keyword>
<dbReference type="Pfam" id="PF04937">
    <property type="entry name" value="DUF659"/>
    <property type="match status" value="1"/>
</dbReference>
<evidence type="ECO:0000256" key="5">
    <source>
        <dbReference type="ARBA" id="ARBA00023015"/>
    </source>
</evidence>
<dbReference type="OrthoDB" id="1607513at2759"/>
<evidence type="ECO:0000256" key="3">
    <source>
        <dbReference type="ARBA" id="ARBA00022771"/>
    </source>
</evidence>
<dbReference type="InterPro" id="IPR003656">
    <property type="entry name" value="Znf_BED"/>
</dbReference>
<dbReference type="Proteomes" id="UP000595437">
    <property type="component" value="Chromosome 4"/>
</dbReference>
<dbReference type="InterPro" id="IPR012337">
    <property type="entry name" value="RNaseH-like_sf"/>
</dbReference>
<keyword evidence="4" id="KW-0862">Zinc</keyword>
<dbReference type="GO" id="GO:0005634">
    <property type="term" value="C:nucleus"/>
    <property type="evidence" value="ECO:0007669"/>
    <property type="project" value="UniProtKB-SubCell"/>
</dbReference>
<dbReference type="PANTHER" id="PTHR46481:SF10">
    <property type="entry name" value="ZINC FINGER BED DOMAIN-CONTAINING PROTEIN 39"/>
    <property type="match status" value="1"/>
</dbReference>
<feature type="domain" description="BED-type" evidence="11">
    <location>
        <begin position="9"/>
        <end position="69"/>
    </location>
</feature>
<evidence type="ECO:0000313" key="13">
    <source>
        <dbReference type="Proteomes" id="UP000595437"/>
    </source>
</evidence>
<dbReference type="GO" id="GO:0008270">
    <property type="term" value="F:zinc ion binding"/>
    <property type="evidence" value="ECO:0007669"/>
    <property type="project" value="UniProtKB-KW"/>
</dbReference>
<dbReference type="GO" id="GO:0003677">
    <property type="term" value="F:DNA binding"/>
    <property type="evidence" value="ECO:0007669"/>
    <property type="project" value="UniProtKB-KW"/>
</dbReference>
<gene>
    <name evidence="12" type="ORF">FKW44_006608</name>
</gene>
<dbReference type="InterPro" id="IPR007021">
    <property type="entry name" value="DUF659"/>
</dbReference>
<sequence>MPQVTDSGRKKDQAWLEVADLKDTNTGMPSNSKVLCRYCETVISKKIERVKAHLSKCNKRKAPPSEQETIISETDDLTSPRPLSSSCSYQLCRTESRVSTSSSTSGSHSFISYKRIRDNSMDPFITKTSNEKSRLLNKQVAKFFFSQNVPFHAVESEHFRQMCQDLRPGYTPPNRKMLGGELLDEIYDEVKEKTAESMLQVKTVCITQDGWSSVQNDPVIAHAFCDGQKTYLLNLIECGTAQKTAEYCAQILCKAIQQMKNEYQKDVFAICTDNEAKMKKLRRLLNVTYPDMITYGCNAHYLALLEADTSSMSVMKKVLEVHKFFRNVHLAHGLLKEKGGKQPQLPNNTRWNSHIACLETFNANHSIYVEVRTEYLEKDISMPDNVAKNIDNIGLLRKTSRLLDQVKKFGVALDTLQREKCTIADACHVWYGLLKDDELEPFRHAISVRFKEAVSEPHLLAYMTDPQYHDKWEENVKQDLQNEVEEWLSNKNPEYLIEFFNFKLQKSETYPKHMFTENIRKLEASDWWSLINRKCSSGTTAEFARFMKSLHSCPASSAGIERCFSTVGFVWSKTRNRLGIEKAKKLATVYRALRSKDCNSERRHCEDTGTGNKAAEESEADTISIKLSS</sequence>
<keyword evidence="5" id="KW-0805">Transcription regulation</keyword>
<comment type="subcellular location">
    <subcellularLocation>
        <location evidence="1">Nucleus</location>
    </subcellularLocation>
</comment>